<dbReference type="CDD" id="cd21152">
    <property type="entry name" value="PUA_TruB_bacterial"/>
    <property type="match status" value="1"/>
</dbReference>
<organism evidence="9 10">
    <name type="scientific">Undibacterium baiyunense</name>
    <dbReference type="NCBI Taxonomy" id="2828731"/>
    <lineage>
        <taxon>Bacteria</taxon>
        <taxon>Pseudomonadati</taxon>
        <taxon>Pseudomonadota</taxon>
        <taxon>Betaproteobacteria</taxon>
        <taxon>Burkholderiales</taxon>
        <taxon>Oxalobacteraceae</taxon>
        <taxon>Undibacterium</taxon>
    </lineage>
</organism>
<dbReference type="SUPFAM" id="SSF55120">
    <property type="entry name" value="Pseudouridine synthase"/>
    <property type="match status" value="1"/>
</dbReference>
<keyword evidence="10" id="KW-1185">Reference proteome</keyword>
<sequence>MNQVIKKKTRLNINGVLLLDKPVGWSSNDALIKAKRLLNAIKAGHTGTLDPFATGLLPLCFGEATKFSADLLDADKTYRTVVHLGVISNTGDTEGELVQTCEVNVSEAQIRAVLEQFKGDILQVPPMYSALKREGKPLYEYAREGVTLEREARPVTIHSLEFVKYEAPFLTLNVCCSKGTYIRVLGEDIGKALGCGAHLNALRRTQVGHLRLENTVTLDQLIEMSEEQRYSLLAPVDALLSSFPEVVLSEELSRRFLQGQRISLAKEGVTHPSQVGRVRVYRIDNDSSARQLLGSAQLQEFSVLAPERLISTAH</sequence>
<evidence type="ECO:0000256" key="3">
    <source>
        <dbReference type="ARBA" id="ARBA00022694"/>
    </source>
</evidence>
<comment type="catalytic activity">
    <reaction evidence="1 5">
        <text>uridine(55) in tRNA = pseudouridine(55) in tRNA</text>
        <dbReference type="Rhea" id="RHEA:42532"/>
        <dbReference type="Rhea" id="RHEA-COMP:10101"/>
        <dbReference type="Rhea" id="RHEA-COMP:10102"/>
        <dbReference type="ChEBI" id="CHEBI:65314"/>
        <dbReference type="ChEBI" id="CHEBI:65315"/>
        <dbReference type="EC" id="5.4.99.25"/>
    </reaction>
</comment>
<gene>
    <name evidence="5 9" type="primary">truB</name>
    <name evidence="9" type="ORF">KDM92_12405</name>
</gene>
<dbReference type="RefSeq" id="WP_212684779.1">
    <property type="nucleotide sequence ID" value="NZ_JAGSPM010000007.1"/>
</dbReference>
<dbReference type="EC" id="5.4.99.25" evidence="5"/>
<dbReference type="HAMAP" id="MF_01080">
    <property type="entry name" value="TruB_bact"/>
    <property type="match status" value="1"/>
</dbReference>
<dbReference type="InterPro" id="IPR002501">
    <property type="entry name" value="PsdUridine_synth_N"/>
</dbReference>
<dbReference type="InterPro" id="IPR036974">
    <property type="entry name" value="PUA_sf"/>
</dbReference>
<dbReference type="Gene3D" id="2.30.130.10">
    <property type="entry name" value="PUA domain"/>
    <property type="match status" value="1"/>
</dbReference>
<proteinExistence type="inferred from homology"/>
<dbReference type="InterPro" id="IPR015240">
    <property type="entry name" value="tRNA_sdUridine_synth_fam1_C"/>
</dbReference>
<keyword evidence="3 5" id="KW-0819">tRNA processing</keyword>
<feature type="domain" description="Pseudouridine synthase II N-terminal" evidence="6">
    <location>
        <begin position="35"/>
        <end position="182"/>
    </location>
</feature>
<dbReference type="Pfam" id="PF16198">
    <property type="entry name" value="TruB_C_2"/>
    <property type="match status" value="1"/>
</dbReference>
<dbReference type="Proteomes" id="UP000680158">
    <property type="component" value="Unassembled WGS sequence"/>
</dbReference>
<comment type="caution">
    <text evidence="9">The sequence shown here is derived from an EMBL/GenBank/DDBJ whole genome shotgun (WGS) entry which is preliminary data.</text>
</comment>
<evidence type="ECO:0000313" key="9">
    <source>
        <dbReference type="EMBL" id="MBR7747385.1"/>
    </source>
</evidence>
<dbReference type="SUPFAM" id="SSF88697">
    <property type="entry name" value="PUA domain-like"/>
    <property type="match status" value="1"/>
</dbReference>
<feature type="domain" description="tRNA pseudouridylate synthase B C-terminal" evidence="8">
    <location>
        <begin position="183"/>
        <end position="240"/>
    </location>
</feature>
<keyword evidence="4 5" id="KW-0413">Isomerase</keyword>
<accession>A0A941DFW3</accession>
<dbReference type="GO" id="GO:1990481">
    <property type="term" value="P:mRNA pseudouridine synthesis"/>
    <property type="evidence" value="ECO:0007669"/>
    <property type="project" value="TreeGrafter"/>
</dbReference>
<dbReference type="GO" id="GO:0031119">
    <property type="term" value="P:tRNA pseudouridine synthesis"/>
    <property type="evidence" value="ECO:0007669"/>
    <property type="project" value="UniProtKB-UniRule"/>
</dbReference>
<evidence type="ECO:0000259" key="8">
    <source>
        <dbReference type="Pfam" id="PF16198"/>
    </source>
</evidence>
<dbReference type="Pfam" id="PF09157">
    <property type="entry name" value="TruB-C_2"/>
    <property type="match status" value="1"/>
</dbReference>
<dbReference type="GO" id="GO:0160148">
    <property type="term" value="F:tRNA pseudouridine(55) synthase activity"/>
    <property type="evidence" value="ECO:0007669"/>
    <property type="project" value="UniProtKB-EC"/>
</dbReference>
<dbReference type="FunFam" id="3.30.2350.10:FF:000011">
    <property type="entry name" value="tRNA pseudouridine synthase B"/>
    <property type="match status" value="1"/>
</dbReference>
<dbReference type="PANTHER" id="PTHR13767">
    <property type="entry name" value="TRNA-PSEUDOURIDINE SYNTHASE"/>
    <property type="match status" value="1"/>
</dbReference>
<feature type="domain" description="tRNA pseudouridine synthase II TruB subfamily 1 C-terminal" evidence="7">
    <location>
        <begin position="244"/>
        <end position="310"/>
    </location>
</feature>
<reference evidence="9 10" key="1">
    <citation type="submission" date="2021-04" db="EMBL/GenBank/DDBJ databases">
        <title>novel species isolated from subtropical streams in China.</title>
        <authorList>
            <person name="Lu H."/>
        </authorList>
    </citation>
    <scope>NUCLEOTIDE SEQUENCE [LARGE SCALE GENOMIC DNA]</scope>
    <source>
        <strain evidence="9 10">BYS107W</strain>
    </source>
</reference>
<name>A0A941DFW3_9BURK</name>
<evidence type="ECO:0000313" key="10">
    <source>
        <dbReference type="Proteomes" id="UP000680158"/>
    </source>
</evidence>
<dbReference type="PANTHER" id="PTHR13767:SF2">
    <property type="entry name" value="PSEUDOURIDYLATE SYNTHASE TRUB1"/>
    <property type="match status" value="1"/>
</dbReference>
<protein>
    <recommendedName>
        <fullName evidence="5">tRNA pseudouridine synthase B</fullName>
        <ecNumber evidence="5">5.4.99.25</ecNumber>
    </recommendedName>
    <alternativeName>
        <fullName evidence="5">tRNA pseudouridine(55) synthase</fullName>
        <shortName evidence="5">Psi55 synthase</shortName>
    </alternativeName>
    <alternativeName>
        <fullName evidence="5">tRNA pseudouridylate synthase</fullName>
    </alternativeName>
    <alternativeName>
        <fullName evidence="5">tRNA-uridine isomerase</fullName>
    </alternativeName>
</protein>
<dbReference type="InterPro" id="IPR032819">
    <property type="entry name" value="TruB_C"/>
</dbReference>
<dbReference type="Gene3D" id="3.30.2350.10">
    <property type="entry name" value="Pseudouridine synthase"/>
    <property type="match status" value="1"/>
</dbReference>
<dbReference type="InterPro" id="IPR020103">
    <property type="entry name" value="PsdUridine_synth_cat_dom_sf"/>
</dbReference>
<dbReference type="AlphaFoldDB" id="A0A941DFW3"/>
<evidence type="ECO:0000259" key="7">
    <source>
        <dbReference type="Pfam" id="PF09157"/>
    </source>
</evidence>
<dbReference type="GO" id="GO:0003723">
    <property type="term" value="F:RNA binding"/>
    <property type="evidence" value="ECO:0007669"/>
    <property type="project" value="InterPro"/>
</dbReference>
<evidence type="ECO:0000256" key="1">
    <source>
        <dbReference type="ARBA" id="ARBA00000385"/>
    </source>
</evidence>
<evidence type="ECO:0000256" key="5">
    <source>
        <dbReference type="HAMAP-Rule" id="MF_01080"/>
    </source>
</evidence>
<evidence type="ECO:0000256" key="2">
    <source>
        <dbReference type="ARBA" id="ARBA00005642"/>
    </source>
</evidence>
<dbReference type="EMBL" id="JAGSPM010000007">
    <property type="protein sequence ID" value="MBR7747385.1"/>
    <property type="molecule type" value="Genomic_DNA"/>
</dbReference>
<dbReference type="CDD" id="cd02573">
    <property type="entry name" value="PseudoU_synth_EcTruB"/>
    <property type="match status" value="1"/>
</dbReference>
<comment type="similarity">
    <text evidence="2 5">Belongs to the pseudouridine synthase TruB family. Type 1 subfamily.</text>
</comment>
<evidence type="ECO:0000259" key="6">
    <source>
        <dbReference type="Pfam" id="PF01509"/>
    </source>
</evidence>
<dbReference type="Pfam" id="PF01509">
    <property type="entry name" value="TruB_N"/>
    <property type="match status" value="1"/>
</dbReference>
<comment type="function">
    <text evidence="5">Responsible for synthesis of pseudouridine from uracil-55 in the psi GC loop of transfer RNAs.</text>
</comment>
<feature type="active site" description="Nucleophile" evidence="5">
    <location>
        <position position="50"/>
    </location>
</feature>
<evidence type="ECO:0000256" key="4">
    <source>
        <dbReference type="ARBA" id="ARBA00023235"/>
    </source>
</evidence>
<dbReference type="InterPro" id="IPR015947">
    <property type="entry name" value="PUA-like_sf"/>
</dbReference>
<dbReference type="InterPro" id="IPR014780">
    <property type="entry name" value="tRNA_psdUridine_synth_TruB"/>
</dbReference>
<dbReference type="NCBIfam" id="TIGR00431">
    <property type="entry name" value="TruB"/>
    <property type="match status" value="1"/>
</dbReference>